<dbReference type="EMBL" id="KE123594">
    <property type="protein sequence ID" value="EUR76295.1"/>
    <property type="molecule type" value="Genomic_DNA"/>
</dbReference>
<keyword evidence="1" id="KW-0472">Membrane</keyword>
<keyword evidence="1" id="KW-0812">Transmembrane</keyword>
<evidence type="ECO:0000256" key="1">
    <source>
        <dbReference type="SAM" id="Phobius"/>
    </source>
</evidence>
<proteinExistence type="predicted"/>
<feature type="transmembrane region" description="Helical" evidence="1">
    <location>
        <begin position="26"/>
        <end position="44"/>
    </location>
</feature>
<protein>
    <submittedName>
        <fullName evidence="2">Uncharacterized protein</fullName>
    </submittedName>
</protein>
<keyword evidence="1" id="KW-1133">Transmembrane helix</keyword>
<dbReference type="AlphaFoldDB" id="W7FH29"/>
<dbReference type="Proteomes" id="UP000030688">
    <property type="component" value="Unassembled WGS sequence"/>
</dbReference>
<evidence type="ECO:0000313" key="3">
    <source>
        <dbReference type="Proteomes" id="UP000030688"/>
    </source>
</evidence>
<evidence type="ECO:0000313" key="2">
    <source>
        <dbReference type="EMBL" id="EUR76295.1"/>
    </source>
</evidence>
<reference evidence="3" key="1">
    <citation type="submission" date="2007-11" db="EMBL/GenBank/DDBJ databases">
        <authorList>
            <consortium name="The Broad Institute Genome Sequencing Platform"/>
            <person name="Volkman S.K."/>
            <person name="Daily J.P."/>
            <person name="Sarr O."/>
            <person name="Ndiaye D."/>
            <person name="Ndir O."/>
            <person name="Mboup S."/>
            <person name="Lukens A."/>
            <person name="Stange-Thomann N."/>
            <person name="Mauceli E."/>
            <person name="Gnerre S."/>
            <person name="Jaffe D."/>
            <person name="Zainoun J."/>
            <person name="Wiegand R.C."/>
            <person name="Birren B."/>
            <person name="Galagan J."/>
            <person name="Lander E."/>
            <person name="Wirth D.F."/>
        </authorList>
    </citation>
    <scope>NUCLEOTIDE SEQUENCE [LARGE SCALE GENOMIC DNA]</scope>
    <source>
        <strain evidence="3">7G8</strain>
    </source>
</reference>
<reference evidence="2 3" key="2">
    <citation type="submission" date="2013-02" db="EMBL/GenBank/DDBJ databases">
        <title>The Genome Sequence of Plasmodium falciparum 7G8.</title>
        <authorList>
            <consortium name="The Broad Institute Genome Sequencing Platform"/>
            <consortium name="The Broad Institute Genome Sequencing Center for Infectious Disease"/>
            <person name="Neafsey D."/>
            <person name="Cheeseman I."/>
            <person name="Volkman S."/>
            <person name="Adams J."/>
            <person name="Walker B."/>
            <person name="Young S.K."/>
            <person name="Zeng Q."/>
            <person name="Gargeya S."/>
            <person name="Fitzgerald M."/>
            <person name="Haas B."/>
            <person name="Abouelleil A."/>
            <person name="Alvarado L."/>
            <person name="Arachchi H.M."/>
            <person name="Berlin A.M."/>
            <person name="Chapman S.B."/>
            <person name="Dewar J."/>
            <person name="Goldberg J."/>
            <person name="Griggs A."/>
            <person name="Gujja S."/>
            <person name="Hansen M."/>
            <person name="Howarth C."/>
            <person name="Imamovic A."/>
            <person name="Larimer J."/>
            <person name="McCowan C."/>
            <person name="Murphy C."/>
            <person name="Neiman D."/>
            <person name="Pearson M."/>
            <person name="Priest M."/>
            <person name="Roberts A."/>
            <person name="Saif S."/>
            <person name="Shea T."/>
            <person name="Sisk P."/>
            <person name="Sykes S."/>
            <person name="Wortman J."/>
            <person name="Nusbaum C."/>
            <person name="Birren B."/>
        </authorList>
    </citation>
    <scope>NUCLEOTIDE SEQUENCE [LARGE SCALE GENOMIC DNA]</scope>
    <source>
        <strain evidence="2 3">7G8</strain>
    </source>
</reference>
<name>W7FH29_PLAF8</name>
<accession>W7FH29</accession>
<sequence>MCTNGSLKKYYVVTCFSFIENFFWEGWIGANYLYSCLYSYYILINIFNKKKGNTCITSK</sequence>
<gene>
    <name evidence="2" type="ORF">PFBG_01216</name>
</gene>
<organism evidence="2 3">
    <name type="scientific">Plasmodium falciparum (isolate 7G8)</name>
    <dbReference type="NCBI Taxonomy" id="57266"/>
    <lineage>
        <taxon>Eukaryota</taxon>
        <taxon>Sar</taxon>
        <taxon>Alveolata</taxon>
        <taxon>Apicomplexa</taxon>
        <taxon>Aconoidasida</taxon>
        <taxon>Haemosporida</taxon>
        <taxon>Plasmodiidae</taxon>
        <taxon>Plasmodium</taxon>
        <taxon>Plasmodium (Laverania)</taxon>
    </lineage>
</organism>